<evidence type="ECO:0000313" key="2">
    <source>
        <dbReference type="Proteomes" id="UP000814033"/>
    </source>
</evidence>
<protein>
    <submittedName>
        <fullName evidence="1">Uncharacterized protein</fullName>
    </submittedName>
</protein>
<dbReference type="Proteomes" id="UP000814033">
    <property type="component" value="Unassembled WGS sequence"/>
</dbReference>
<evidence type="ECO:0000313" key="1">
    <source>
        <dbReference type="EMBL" id="KAI0044303.1"/>
    </source>
</evidence>
<name>A0ACB8RLC6_9AGAM</name>
<reference evidence="1" key="2">
    <citation type="journal article" date="2022" name="New Phytol.">
        <title>Evolutionary transition to the ectomycorrhizal habit in the genomes of a hyperdiverse lineage of mushroom-forming fungi.</title>
        <authorList>
            <person name="Looney B."/>
            <person name="Miyauchi S."/>
            <person name="Morin E."/>
            <person name="Drula E."/>
            <person name="Courty P.E."/>
            <person name="Kohler A."/>
            <person name="Kuo A."/>
            <person name="LaButti K."/>
            <person name="Pangilinan J."/>
            <person name="Lipzen A."/>
            <person name="Riley R."/>
            <person name="Andreopoulos W."/>
            <person name="He G."/>
            <person name="Johnson J."/>
            <person name="Nolan M."/>
            <person name="Tritt A."/>
            <person name="Barry K.W."/>
            <person name="Grigoriev I.V."/>
            <person name="Nagy L.G."/>
            <person name="Hibbett D."/>
            <person name="Henrissat B."/>
            <person name="Matheny P.B."/>
            <person name="Labbe J."/>
            <person name="Martin F.M."/>
        </authorList>
    </citation>
    <scope>NUCLEOTIDE SEQUENCE</scope>
    <source>
        <strain evidence="1">FP105234-sp</strain>
    </source>
</reference>
<keyword evidence="2" id="KW-1185">Reference proteome</keyword>
<organism evidence="1 2">
    <name type="scientific">Auriscalpium vulgare</name>
    <dbReference type="NCBI Taxonomy" id="40419"/>
    <lineage>
        <taxon>Eukaryota</taxon>
        <taxon>Fungi</taxon>
        <taxon>Dikarya</taxon>
        <taxon>Basidiomycota</taxon>
        <taxon>Agaricomycotina</taxon>
        <taxon>Agaricomycetes</taxon>
        <taxon>Russulales</taxon>
        <taxon>Auriscalpiaceae</taxon>
        <taxon>Auriscalpium</taxon>
    </lineage>
</organism>
<proteinExistence type="predicted"/>
<gene>
    <name evidence="1" type="ORF">FA95DRAFT_1562363</name>
</gene>
<reference evidence="1" key="1">
    <citation type="submission" date="2021-02" db="EMBL/GenBank/DDBJ databases">
        <authorList>
            <consortium name="DOE Joint Genome Institute"/>
            <person name="Ahrendt S."/>
            <person name="Looney B.P."/>
            <person name="Miyauchi S."/>
            <person name="Morin E."/>
            <person name="Drula E."/>
            <person name="Courty P.E."/>
            <person name="Chicoki N."/>
            <person name="Fauchery L."/>
            <person name="Kohler A."/>
            <person name="Kuo A."/>
            <person name="Labutti K."/>
            <person name="Pangilinan J."/>
            <person name="Lipzen A."/>
            <person name="Riley R."/>
            <person name="Andreopoulos W."/>
            <person name="He G."/>
            <person name="Johnson J."/>
            <person name="Barry K.W."/>
            <person name="Grigoriev I.V."/>
            <person name="Nagy L."/>
            <person name="Hibbett D."/>
            <person name="Henrissat B."/>
            <person name="Matheny P.B."/>
            <person name="Labbe J."/>
            <person name="Martin F."/>
        </authorList>
    </citation>
    <scope>NUCLEOTIDE SEQUENCE</scope>
    <source>
        <strain evidence="1">FP105234-sp</strain>
    </source>
</reference>
<accession>A0ACB8RLC6</accession>
<sequence>MVNWNDPVVLARTSLDFVKLEHALAGVYIWEYVTHIDYEWDFISGRRKWVWTLVIYSLCRFSCLLFTIVNLVGMDVTTEINCQARLIAALTFAALAMVSASLLIVMRIAAIWQRNIYAVALSASVWLAIVAAWLQDIIKSKGIWNATGGGCLHVFTVRGRALSVISFVSDASLLVIMLVGLVSKREAARFSIWRTLYHQGLIWLSLATIAELPVTILLFKNINDVWNLMFQNPALLIMVMGATRMHRSLSNYANDSEHSRSSVRPPAVKGLNSQTGGMHFLRKASSTTNESYAMRPIEISVHRENAAFDEREEDADKVRTVELDLEVGMSGADHARYGKAEKAAPSGL</sequence>
<comment type="caution">
    <text evidence="1">The sequence shown here is derived from an EMBL/GenBank/DDBJ whole genome shotgun (WGS) entry which is preliminary data.</text>
</comment>
<dbReference type="EMBL" id="MU275987">
    <property type="protein sequence ID" value="KAI0044303.1"/>
    <property type="molecule type" value="Genomic_DNA"/>
</dbReference>